<organism evidence="6 7">
    <name type="scientific">Quillaja saponaria</name>
    <name type="common">Soap bark tree</name>
    <dbReference type="NCBI Taxonomy" id="32244"/>
    <lineage>
        <taxon>Eukaryota</taxon>
        <taxon>Viridiplantae</taxon>
        <taxon>Streptophyta</taxon>
        <taxon>Embryophyta</taxon>
        <taxon>Tracheophyta</taxon>
        <taxon>Spermatophyta</taxon>
        <taxon>Magnoliopsida</taxon>
        <taxon>eudicotyledons</taxon>
        <taxon>Gunneridae</taxon>
        <taxon>Pentapetalae</taxon>
        <taxon>rosids</taxon>
        <taxon>fabids</taxon>
        <taxon>Fabales</taxon>
        <taxon>Quillajaceae</taxon>
        <taxon>Quillaja</taxon>
    </lineage>
</organism>
<dbReference type="InterPro" id="IPR035595">
    <property type="entry name" value="UDP_glycos_trans_CS"/>
</dbReference>
<dbReference type="Pfam" id="PF00201">
    <property type="entry name" value="UDPGT"/>
    <property type="match status" value="1"/>
</dbReference>
<evidence type="ECO:0000256" key="4">
    <source>
        <dbReference type="RuleBase" id="RU003718"/>
    </source>
</evidence>
<dbReference type="GO" id="GO:0035251">
    <property type="term" value="F:UDP-glucosyltransferase activity"/>
    <property type="evidence" value="ECO:0007669"/>
    <property type="project" value="TreeGrafter"/>
</dbReference>
<dbReference type="FunFam" id="3.40.50.2000:FF:000071">
    <property type="entry name" value="Glycosyltransferase"/>
    <property type="match status" value="1"/>
</dbReference>
<dbReference type="Gene3D" id="3.40.50.2000">
    <property type="entry name" value="Glycogen Phosphorylase B"/>
    <property type="match status" value="2"/>
</dbReference>
<evidence type="ECO:0000313" key="7">
    <source>
        <dbReference type="Proteomes" id="UP001163823"/>
    </source>
</evidence>
<evidence type="ECO:0000256" key="5">
    <source>
        <dbReference type="RuleBase" id="RU362057"/>
    </source>
</evidence>
<accession>A0AAD7M015</accession>
<comment type="caution">
    <text evidence="6">The sequence shown here is derived from an EMBL/GenBank/DDBJ whole genome shotgun (WGS) entry which is preliminary data.</text>
</comment>
<dbReference type="PROSITE" id="PS00375">
    <property type="entry name" value="UDPGT"/>
    <property type="match status" value="1"/>
</dbReference>
<keyword evidence="2 4" id="KW-0328">Glycosyltransferase</keyword>
<dbReference type="CDD" id="cd03784">
    <property type="entry name" value="GT1_Gtf-like"/>
    <property type="match status" value="1"/>
</dbReference>
<dbReference type="PANTHER" id="PTHR48047:SF45">
    <property type="entry name" value="SCOPOLETIN GLUCOSYLTRANSFERASE-LIKE"/>
    <property type="match status" value="1"/>
</dbReference>
<dbReference type="PANTHER" id="PTHR48047">
    <property type="entry name" value="GLYCOSYLTRANSFERASE"/>
    <property type="match status" value="1"/>
</dbReference>
<dbReference type="FunFam" id="3.40.50.2000:FF:000047">
    <property type="entry name" value="Glycosyltransferase"/>
    <property type="match status" value="1"/>
</dbReference>
<reference evidence="6" key="1">
    <citation type="journal article" date="2023" name="Science">
        <title>Elucidation of the pathway for biosynthesis of saponin adjuvants from the soapbark tree.</title>
        <authorList>
            <person name="Reed J."/>
            <person name="Orme A."/>
            <person name="El-Demerdash A."/>
            <person name="Owen C."/>
            <person name="Martin L.B.B."/>
            <person name="Misra R.C."/>
            <person name="Kikuchi S."/>
            <person name="Rejzek M."/>
            <person name="Martin A.C."/>
            <person name="Harkess A."/>
            <person name="Leebens-Mack J."/>
            <person name="Louveau T."/>
            <person name="Stephenson M.J."/>
            <person name="Osbourn A."/>
        </authorList>
    </citation>
    <scope>NUCLEOTIDE SEQUENCE</scope>
    <source>
        <strain evidence="6">S10</strain>
    </source>
</reference>
<name>A0AAD7M015_QUISA</name>
<evidence type="ECO:0000256" key="1">
    <source>
        <dbReference type="ARBA" id="ARBA00009995"/>
    </source>
</evidence>
<dbReference type="SUPFAM" id="SSF53756">
    <property type="entry name" value="UDP-Glycosyltransferase/glycogen phosphorylase"/>
    <property type="match status" value="1"/>
</dbReference>
<dbReference type="EMBL" id="JARAOO010000005">
    <property type="protein sequence ID" value="KAJ7967490.1"/>
    <property type="molecule type" value="Genomic_DNA"/>
</dbReference>
<proteinExistence type="inferred from homology"/>
<dbReference type="Proteomes" id="UP001163823">
    <property type="component" value="Chromosome 5"/>
</dbReference>
<evidence type="ECO:0000313" key="6">
    <source>
        <dbReference type="EMBL" id="KAJ7967490.1"/>
    </source>
</evidence>
<dbReference type="KEGG" id="qsa:O6P43_011747"/>
<evidence type="ECO:0000256" key="3">
    <source>
        <dbReference type="ARBA" id="ARBA00022679"/>
    </source>
</evidence>
<keyword evidence="3 4" id="KW-0808">Transferase</keyword>
<evidence type="ECO:0000256" key="2">
    <source>
        <dbReference type="ARBA" id="ARBA00022676"/>
    </source>
</evidence>
<gene>
    <name evidence="6" type="ORF">O6P43_011747</name>
</gene>
<keyword evidence="7" id="KW-1185">Reference proteome</keyword>
<sequence>MSNMGSPTPQLHIFFLPFMAQGHMTPVVDMARIFASRGVKSTIVTTPINAGLYEKTIQRSKDMGMEIGLLLVNFPSAEVGLPEGCENLNQASSLEMQGKIFQAATLLEHPVDKLLHEHHPDCIMADMFFPWASDAGIRYGIPRLVFHGSGFFALCASLCLLRYQPHKKVLSDSEPFAIPNFPDEIKLTRNQLPDFIKQEVETDFIKLYRAVKESELRSYGTIVNSFYEIEPAYADHYRKVLGRRAWHIGPVSLFNRDDEDKAQRGNEISINEHECLTWLNSKRPNSVVYICFGSVANFSDTQLMEIATGLEASGQQFIWVVKKEKKNEGKEEWLPEGFEKRMEGKGLIVRGWAPQLLILDHKAIGGFVTHCGWNSVLEAVSAGVPMVTWPIAAEQFYNEKVVIQVAKIGVAVGVQQWARLEGDSIKSEAVHKAIRQIIEGEEAEEMRNRARELGKMARKAVEEGGSSYTDLTSLIEELKSLFSQS</sequence>
<comment type="similarity">
    <text evidence="1 4">Belongs to the UDP-glycosyltransferase family.</text>
</comment>
<dbReference type="InterPro" id="IPR002213">
    <property type="entry name" value="UDP_glucos_trans"/>
</dbReference>
<protein>
    <recommendedName>
        <fullName evidence="5">Glycosyltransferase</fullName>
        <ecNumber evidence="5">2.4.1.-</ecNumber>
    </recommendedName>
</protein>
<dbReference type="AlphaFoldDB" id="A0AAD7M015"/>
<dbReference type="EC" id="2.4.1.-" evidence="5"/>